<dbReference type="EMBL" id="JANAKD010000201">
    <property type="protein sequence ID" value="KAJ3496329.1"/>
    <property type="molecule type" value="Genomic_DNA"/>
</dbReference>
<proteinExistence type="predicted"/>
<accession>A0ACC1R1W2</accession>
<reference evidence="1" key="1">
    <citation type="submission" date="2022-07" db="EMBL/GenBank/DDBJ databases">
        <title>Genome Sequence of Lecanicillium saksenae.</title>
        <authorList>
            <person name="Buettner E."/>
        </authorList>
    </citation>
    <scope>NUCLEOTIDE SEQUENCE</scope>
    <source>
        <strain evidence="1">VT-O1</strain>
    </source>
</reference>
<name>A0ACC1R1W2_9HYPO</name>
<comment type="caution">
    <text evidence="1">The sequence shown here is derived from an EMBL/GenBank/DDBJ whole genome shotgun (WGS) entry which is preliminary data.</text>
</comment>
<keyword evidence="2" id="KW-1185">Reference proteome</keyword>
<protein>
    <submittedName>
        <fullName evidence="1">Uncharacterized protein</fullName>
    </submittedName>
</protein>
<evidence type="ECO:0000313" key="1">
    <source>
        <dbReference type="EMBL" id="KAJ3496329.1"/>
    </source>
</evidence>
<dbReference type="Proteomes" id="UP001148737">
    <property type="component" value="Unassembled WGS sequence"/>
</dbReference>
<gene>
    <name evidence="1" type="ORF">NLG97_g2735</name>
</gene>
<sequence length="522" mass="59540">MGGGWPGTSFQLGEGGEQERIVVLVVVGGSKQFFLIAFSALGHTHTHAHAHTHTHTHAPASSIIINIICVSGQTSPEDGRRMDKRAPAAAHKSRGPSRPGKRGPIQSGAAKWLLRNQLGVSFNLLALLFLSHRFIPASRRYTTKFFLLSYRNEQTGQYAAGYDDFYFMTFCILLLTCLRAGFMDHVLAPLAQRWGASGKNATRFAEQAWMLMYYNVFWPIGMYLYYNSKYFGHMEELWTDWPQREIGGLMKAYILGQWSFWIHQVLVINIEERRKDHWQMLTHHFVTIALMAGCYAYHQTRVGNVILVLMDVIDLFLPLAKCLKYLGFGVICDVIFGGFIISWIIARHYLYVLTCWSIYTDFPRIQREVCYRGPADSLQGPLPVPTSGWSHLLEPFRDPKGLVCLNNNIMYAFLSFLLFLQVMMIMWFMFIVKIIMRMCQGKPAEDVRSNSEAEDSENDVAEELDEFDRPQFLEEEVDAEAINWTARASAAKVSSSGGSVHFRGHTDRKELLNRIGCDKQIE</sequence>
<organism evidence="1 2">
    <name type="scientific">Lecanicillium saksenae</name>
    <dbReference type="NCBI Taxonomy" id="468837"/>
    <lineage>
        <taxon>Eukaryota</taxon>
        <taxon>Fungi</taxon>
        <taxon>Dikarya</taxon>
        <taxon>Ascomycota</taxon>
        <taxon>Pezizomycotina</taxon>
        <taxon>Sordariomycetes</taxon>
        <taxon>Hypocreomycetidae</taxon>
        <taxon>Hypocreales</taxon>
        <taxon>Cordycipitaceae</taxon>
        <taxon>Lecanicillium</taxon>
    </lineage>
</organism>
<evidence type="ECO:0000313" key="2">
    <source>
        <dbReference type="Proteomes" id="UP001148737"/>
    </source>
</evidence>